<dbReference type="RefSeq" id="WP_214159876.1">
    <property type="nucleotide sequence ID" value="NZ_JAHBAY010000016.1"/>
</dbReference>
<keyword evidence="2 4" id="KW-0547">Nucleotide-binding</keyword>
<sequence>MRVLVLQQPNSVAPFESWLMEAAPGVEVRIITGAATVRPDSAIAPGVRRDVLADYHAPETTRHLFQVCAEWAPQAVFSNSEADVMRAAEARTLFGIPGTGSASAVLFRDKVLMKQLFAGLTVQGTEVAAVEHRVPTSGADVLAACDELGPVVLKPRDGSGSVSVQTLSDRAQAAAWLAAEPEVLKRLHASQLILERFVEGDVYHVDMLARDGAPIMISTSRYLHPPHHFARHNLASVMLDEDSEDHRFLVAYGQALTARAATAHGATIMHLEMFRTPQGEFVAGEVACRGSGGLVKESILHTYGIDQARAACLLGAGLLPGETYLRRIRQQSGRLLETGPRLGYDRAARPSWLVTVSESERPGEASSSVDARLQVVVEGENESEIEKRMASLHLSA</sequence>
<evidence type="ECO:0000313" key="7">
    <source>
        <dbReference type="Proteomes" id="UP001197247"/>
    </source>
</evidence>
<evidence type="ECO:0000313" key="6">
    <source>
        <dbReference type="EMBL" id="MBT0773340.1"/>
    </source>
</evidence>
<protein>
    <submittedName>
        <fullName evidence="6">ATP-grasp domain-containing protein</fullName>
    </submittedName>
</protein>
<dbReference type="Gene3D" id="3.40.50.20">
    <property type="match status" value="1"/>
</dbReference>
<keyword evidence="7" id="KW-1185">Reference proteome</keyword>
<dbReference type="EMBL" id="JAHBAY010000016">
    <property type="protein sequence ID" value="MBT0773340.1"/>
    <property type="molecule type" value="Genomic_DNA"/>
</dbReference>
<accession>A0ABS5TQF2</accession>
<dbReference type="PANTHER" id="PTHR43585:SF2">
    <property type="entry name" value="ATP-GRASP ENZYME FSQD"/>
    <property type="match status" value="1"/>
</dbReference>
<evidence type="ECO:0000256" key="3">
    <source>
        <dbReference type="ARBA" id="ARBA00022840"/>
    </source>
</evidence>
<dbReference type="InterPro" id="IPR013815">
    <property type="entry name" value="ATP_grasp_subdomain_1"/>
</dbReference>
<keyword evidence="1" id="KW-0436">Ligase</keyword>
<dbReference type="Pfam" id="PF13535">
    <property type="entry name" value="ATP-grasp_4"/>
    <property type="match status" value="1"/>
</dbReference>
<dbReference type="InterPro" id="IPR052032">
    <property type="entry name" value="ATP-dep_AA_Ligase"/>
</dbReference>
<dbReference type="PANTHER" id="PTHR43585">
    <property type="entry name" value="FUMIPYRROLE BIOSYNTHESIS PROTEIN C"/>
    <property type="match status" value="1"/>
</dbReference>
<dbReference type="Proteomes" id="UP001197247">
    <property type="component" value="Unassembled WGS sequence"/>
</dbReference>
<evidence type="ECO:0000256" key="4">
    <source>
        <dbReference type="PROSITE-ProRule" id="PRU00409"/>
    </source>
</evidence>
<evidence type="ECO:0000256" key="2">
    <source>
        <dbReference type="ARBA" id="ARBA00022741"/>
    </source>
</evidence>
<evidence type="ECO:0000259" key="5">
    <source>
        <dbReference type="PROSITE" id="PS50975"/>
    </source>
</evidence>
<dbReference type="SUPFAM" id="SSF56059">
    <property type="entry name" value="Glutathione synthetase ATP-binding domain-like"/>
    <property type="match status" value="1"/>
</dbReference>
<gene>
    <name evidence="6" type="ORF">KIH74_30625</name>
</gene>
<proteinExistence type="predicted"/>
<name>A0ABS5TQF2_9ACTN</name>
<organism evidence="6 7">
    <name type="scientific">Kineosporia corallincola</name>
    <dbReference type="NCBI Taxonomy" id="2835133"/>
    <lineage>
        <taxon>Bacteria</taxon>
        <taxon>Bacillati</taxon>
        <taxon>Actinomycetota</taxon>
        <taxon>Actinomycetes</taxon>
        <taxon>Kineosporiales</taxon>
        <taxon>Kineosporiaceae</taxon>
        <taxon>Kineosporia</taxon>
    </lineage>
</organism>
<keyword evidence="3 4" id="KW-0067">ATP-binding</keyword>
<feature type="domain" description="ATP-grasp" evidence="5">
    <location>
        <begin position="114"/>
        <end position="316"/>
    </location>
</feature>
<dbReference type="Gene3D" id="3.30.1490.20">
    <property type="entry name" value="ATP-grasp fold, A domain"/>
    <property type="match status" value="1"/>
</dbReference>
<evidence type="ECO:0000256" key="1">
    <source>
        <dbReference type="ARBA" id="ARBA00022598"/>
    </source>
</evidence>
<dbReference type="Gene3D" id="3.30.470.20">
    <property type="entry name" value="ATP-grasp fold, B domain"/>
    <property type="match status" value="1"/>
</dbReference>
<reference evidence="6 7" key="1">
    <citation type="submission" date="2021-05" db="EMBL/GenBank/DDBJ databases">
        <title>Kineosporia and Streptomyces sp. nov. two new marine actinobacteria isolated from Coral.</title>
        <authorList>
            <person name="Buangrab K."/>
            <person name="Sutthacheep M."/>
            <person name="Yeemin T."/>
            <person name="Harunari E."/>
            <person name="Igarashi Y."/>
            <person name="Kanchanasin P."/>
            <person name="Tanasupawat S."/>
            <person name="Phongsopitanun W."/>
        </authorList>
    </citation>
    <scope>NUCLEOTIDE SEQUENCE [LARGE SCALE GENOMIC DNA]</scope>
    <source>
        <strain evidence="6 7">J2-2</strain>
    </source>
</reference>
<dbReference type="PROSITE" id="PS50975">
    <property type="entry name" value="ATP_GRASP"/>
    <property type="match status" value="1"/>
</dbReference>
<comment type="caution">
    <text evidence="6">The sequence shown here is derived from an EMBL/GenBank/DDBJ whole genome shotgun (WGS) entry which is preliminary data.</text>
</comment>
<dbReference type="InterPro" id="IPR011761">
    <property type="entry name" value="ATP-grasp"/>
</dbReference>